<dbReference type="PANTHER" id="PTHR12111">
    <property type="entry name" value="SPLICING FACTOR YJU2"/>
    <property type="match status" value="1"/>
</dbReference>
<feature type="compositionally biased region" description="Basic and acidic residues" evidence="9">
    <location>
        <begin position="231"/>
        <end position="261"/>
    </location>
</feature>
<keyword evidence="4 8" id="KW-0747">Spliceosome</keyword>
<feature type="binding site" evidence="8">
    <location>
        <position position="87"/>
    </location>
    <ligand>
        <name>Zn(2+)</name>
        <dbReference type="ChEBI" id="CHEBI:29105"/>
    </ligand>
</feature>
<comment type="function">
    <text evidence="8">Part of the spliceosome which catalyzes two sequential transesterification reactions, first the excision of the non-coding intron from pre-mRNA and then the ligation of the coding exons to form the mature mRNA. Plays a role in stabilizing the structure of the spliceosome catalytic core and docking of the branch helix into the active site, producing 5'-exon and lariat intron-3'-intermediates.</text>
</comment>
<keyword evidence="3 8" id="KW-0479">Metal-binding</keyword>
<dbReference type="Pfam" id="PF04502">
    <property type="entry name" value="Saf4_Yju2"/>
    <property type="match status" value="1"/>
</dbReference>
<dbReference type="InterPro" id="IPR043701">
    <property type="entry name" value="Yju2"/>
</dbReference>
<dbReference type="PANTHER" id="PTHR12111:SF1">
    <property type="entry name" value="SPLICING FACTOR YJU2"/>
    <property type="match status" value="1"/>
</dbReference>
<dbReference type="GO" id="GO:0071006">
    <property type="term" value="C:U2-type catalytic step 1 spliceosome"/>
    <property type="evidence" value="ECO:0007669"/>
    <property type="project" value="UniProtKB-UniRule"/>
</dbReference>
<name>A0A9K3LZE8_9STRA</name>
<feature type="region of interest" description="Disordered" evidence="9">
    <location>
        <begin position="225"/>
        <end position="341"/>
    </location>
</feature>
<feature type="binding site" evidence="8">
    <location>
        <position position="48"/>
    </location>
    <ligand>
        <name>Zn(2+)</name>
        <dbReference type="ChEBI" id="CHEBI:29105"/>
    </ligand>
</feature>
<evidence type="ECO:0000313" key="11">
    <source>
        <dbReference type="Proteomes" id="UP000693970"/>
    </source>
</evidence>
<evidence type="ECO:0000256" key="1">
    <source>
        <dbReference type="ARBA" id="ARBA00004123"/>
    </source>
</evidence>
<evidence type="ECO:0000256" key="7">
    <source>
        <dbReference type="ARBA" id="ARBA00023242"/>
    </source>
</evidence>
<accession>A0A9K3LZE8</accession>
<comment type="caution">
    <text evidence="10">The sequence shown here is derived from an EMBL/GenBank/DDBJ whole genome shotgun (WGS) entry which is preliminary data.</text>
</comment>
<evidence type="ECO:0000256" key="4">
    <source>
        <dbReference type="ARBA" id="ARBA00022728"/>
    </source>
</evidence>
<evidence type="ECO:0000313" key="10">
    <source>
        <dbReference type="EMBL" id="KAG7371378.1"/>
    </source>
</evidence>
<protein>
    <recommendedName>
        <fullName evidence="8">Splicing factor YJU2</fullName>
    </recommendedName>
</protein>
<dbReference type="InterPro" id="IPR007590">
    <property type="entry name" value="Saf4/Yju2"/>
</dbReference>
<dbReference type="GO" id="GO:0000349">
    <property type="term" value="P:generation of catalytic spliceosome for first transesterification step"/>
    <property type="evidence" value="ECO:0007669"/>
    <property type="project" value="UniProtKB-UniRule"/>
</dbReference>
<feature type="compositionally biased region" description="Polar residues" evidence="9">
    <location>
        <begin position="311"/>
        <end position="330"/>
    </location>
</feature>
<evidence type="ECO:0000256" key="2">
    <source>
        <dbReference type="ARBA" id="ARBA00022664"/>
    </source>
</evidence>
<dbReference type="HAMAP" id="MF_03226">
    <property type="entry name" value="YJU2"/>
    <property type="match status" value="1"/>
</dbReference>
<dbReference type="GO" id="GO:0046872">
    <property type="term" value="F:metal ion binding"/>
    <property type="evidence" value="ECO:0007669"/>
    <property type="project" value="UniProtKB-KW"/>
</dbReference>
<evidence type="ECO:0000256" key="5">
    <source>
        <dbReference type="ARBA" id="ARBA00022833"/>
    </source>
</evidence>
<evidence type="ECO:0000256" key="8">
    <source>
        <dbReference type="HAMAP-Rule" id="MF_03226"/>
    </source>
</evidence>
<dbReference type="OrthoDB" id="674963at2759"/>
<dbReference type="Proteomes" id="UP000693970">
    <property type="component" value="Unassembled WGS sequence"/>
</dbReference>
<feature type="binding site" evidence="8">
    <location>
        <position position="84"/>
    </location>
    <ligand>
        <name>Zn(2+)</name>
        <dbReference type="ChEBI" id="CHEBI:29105"/>
    </ligand>
</feature>
<dbReference type="AlphaFoldDB" id="A0A9K3LZE8"/>
<feature type="binding site" evidence="8">
    <location>
        <position position="45"/>
    </location>
    <ligand>
        <name>Zn(2+)</name>
        <dbReference type="ChEBI" id="CHEBI:29105"/>
    </ligand>
</feature>
<keyword evidence="6" id="KW-0508">mRNA splicing</keyword>
<dbReference type="EMBL" id="JAGRRH010000004">
    <property type="protein sequence ID" value="KAG7371378.1"/>
    <property type="molecule type" value="Genomic_DNA"/>
</dbReference>
<comment type="subunit">
    <text evidence="8">Component of the spliceosome. Present in the activated B complex, the catalytically activated B* complex which catalyzes the branching, the catalytic step 1 C complex catalyzing the exon ligation, and the postcatalytic P complex containing the ligated exons (mRNA) and the excised lariat intron.</text>
</comment>
<reference evidence="10" key="1">
    <citation type="journal article" date="2021" name="Sci. Rep.">
        <title>Diploid genomic architecture of Nitzschia inconspicua, an elite biomass production diatom.</title>
        <authorList>
            <person name="Oliver A."/>
            <person name="Podell S."/>
            <person name="Pinowska A."/>
            <person name="Traller J.C."/>
            <person name="Smith S.R."/>
            <person name="McClure R."/>
            <person name="Beliaev A."/>
            <person name="Bohutskyi P."/>
            <person name="Hill E.A."/>
            <person name="Rabines A."/>
            <person name="Zheng H."/>
            <person name="Allen L.Z."/>
            <person name="Kuo A."/>
            <person name="Grigoriev I.V."/>
            <person name="Allen A.E."/>
            <person name="Hazlebeck D."/>
            <person name="Allen E.E."/>
        </authorList>
    </citation>
    <scope>NUCLEOTIDE SEQUENCE</scope>
    <source>
        <strain evidence="10">Hildebrandi</strain>
    </source>
</reference>
<reference evidence="10" key="2">
    <citation type="submission" date="2021-04" db="EMBL/GenBank/DDBJ databases">
        <authorList>
            <person name="Podell S."/>
        </authorList>
    </citation>
    <scope>NUCLEOTIDE SEQUENCE</scope>
    <source>
        <strain evidence="10">Hildebrandi</strain>
    </source>
</reference>
<keyword evidence="2" id="KW-0507">mRNA processing</keyword>
<keyword evidence="7 8" id="KW-0539">Nucleus</keyword>
<sequence length="341" mass="39272">MGERKVLNKYIPADFDPSLVPRGKKLSQKDGTVPVRMMLPFTIQCASCNTFLYRGRKFNSKKENMDGPRGRYLGIQRYRFYFKCNHCSRTLTILTDPEHTDYEMESGGTRNYDVHKDKKTTEDEFAAEKEQEEKDDPMRALENRVLDSQREMADWDNLEEIQAMNKKHIHLLNNEQIFAVLDARKRTNTNLDTAIEVDELELNEHGLTEEEEAMVQAAKFGINNKNKNKKKSSEPLRLSESDEEREETRRKKAAEEFKQRLVEQQAKQNKSSLPSVKIKRKKIKKPEGDGKNVLPHANKKQKTKPPDPQTESMETISSKPSSTEPENTLGSLLASYGSDSD</sequence>
<evidence type="ECO:0000256" key="9">
    <source>
        <dbReference type="SAM" id="MobiDB-lite"/>
    </source>
</evidence>
<evidence type="ECO:0000256" key="6">
    <source>
        <dbReference type="ARBA" id="ARBA00023187"/>
    </source>
</evidence>
<evidence type="ECO:0000256" key="3">
    <source>
        <dbReference type="ARBA" id="ARBA00022723"/>
    </source>
</evidence>
<keyword evidence="11" id="KW-1185">Reference proteome</keyword>
<organism evidence="10 11">
    <name type="scientific">Nitzschia inconspicua</name>
    <dbReference type="NCBI Taxonomy" id="303405"/>
    <lineage>
        <taxon>Eukaryota</taxon>
        <taxon>Sar</taxon>
        <taxon>Stramenopiles</taxon>
        <taxon>Ochrophyta</taxon>
        <taxon>Bacillariophyta</taxon>
        <taxon>Bacillariophyceae</taxon>
        <taxon>Bacillariophycidae</taxon>
        <taxon>Bacillariales</taxon>
        <taxon>Bacillariaceae</taxon>
        <taxon>Nitzschia</taxon>
    </lineage>
</organism>
<keyword evidence="5 8" id="KW-0862">Zinc</keyword>
<proteinExistence type="inferred from homology"/>
<gene>
    <name evidence="10" type="ORF">IV203_019948</name>
</gene>
<feature type="compositionally biased region" description="Polar residues" evidence="9">
    <location>
        <begin position="265"/>
        <end position="274"/>
    </location>
</feature>
<comment type="similarity">
    <text evidence="8">Belongs to the CWC16 family. YJU2 subfamily.</text>
</comment>
<comment type="subcellular location">
    <subcellularLocation>
        <location evidence="1 8">Nucleus</location>
    </subcellularLocation>
</comment>